<dbReference type="EMBL" id="OMOD01000129">
    <property type="protein sequence ID" value="SPF41450.1"/>
    <property type="molecule type" value="Genomic_DNA"/>
</dbReference>
<organism evidence="1 2">
    <name type="scientific">Candidatus Sulfotelmatobacter kueseliae</name>
    <dbReference type="NCBI Taxonomy" id="2042962"/>
    <lineage>
        <taxon>Bacteria</taxon>
        <taxon>Pseudomonadati</taxon>
        <taxon>Acidobacteriota</taxon>
        <taxon>Terriglobia</taxon>
        <taxon>Terriglobales</taxon>
        <taxon>Candidatus Korobacteraceae</taxon>
        <taxon>Candidatus Sulfotelmatobacter</taxon>
    </lineage>
</organism>
<proteinExistence type="predicted"/>
<protein>
    <submittedName>
        <fullName evidence="1">Uncharacterized protein</fullName>
    </submittedName>
</protein>
<sequence>MKLLLHRRESGPGGIRTRICYLDRVLCCRYTTGPEWSFCRGLGVRKDTGHNLILGVPDRDELTVGRFTIRAHARSDSATLHARSLAPLVKARGFGMTHTEKQGRRPRLGLRGFLICL</sequence>
<evidence type="ECO:0000313" key="1">
    <source>
        <dbReference type="EMBL" id="SPF41450.1"/>
    </source>
</evidence>
<accession>A0A2U3KPC3</accession>
<evidence type="ECO:0000313" key="2">
    <source>
        <dbReference type="Proteomes" id="UP000238701"/>
    </source>
</evidence>
<dbReference type="AlphaFoldDB" id="A0A2U3KPC3"/>
<gene>
    <name evidence="1" type="ORF">SBA1_360036</name>
</gene>
<reference evidence="2" key="1">
    <citation type="submission" date="2018-02" db="EMBL/GenBank/DDBJ databases">
        <authorList>
            <person name="Hausmann B."/>
        </authorList>
    </citation>
    <scope>NUCLEOTIDE SEQUENCE [LARGE SCALE GENOMIC DNA]</scope>
    <source>
        <strain evidence="2">Peat soil MAG SbA1</strain>
    </source>
</reference>
<name>A0A2U3KPC3_9BACT</name>
<dbReference type="Proteomes" id="UP000238701">
    <property type="component" value="Unassembled WGS sequence"/>
</dbReference>